<evidence type="ECO:0000256" key="2">
    <source>
        <dbReference type="ARBA" id="ARBA00023015"/>
    </source>
</evidence>
<dbReference type="PIRSF" id="PIRSF019455">
    <property type="entry name" value="CopR_AtkY"/>
    <property type="match status" value="1"/>
</dbReference>
<protein>
    <submittedName>
        <fullName evidence="5">BlaI/MecI/CopY family transcriptional regulator</fullName>
    </submittedName>
</protein>
<dbReference type="RefSeq" id="WP_379893835.1">
    <property type="nucleotide sequence ID" value="NZ_CBCSCT010000102.1"/>
</dbReference>
<dbReference type="Gene3D" id="1.10.10.10">
    <property type="entry name" value="Winged helix-like DNA-binding domain superfamily/Winged helix DNA-binding domain"/>
    <property type="match status" value="1"/>
</dbReference>
<keyword evidence="6" id="KW-1185">Reference proteome</keyword>
<gene>
    <name evidence="5" type="ORF">ACFPXP_08710</name>
</gene>
<dbReference type="Pfam" id="PF03965">
    <property type="entry name" value="Penicillinase_R"/>
    <property type="match status" value="1"/>
</dbReference>
<comment type="caution">
    <text evidence="5">The sequence shown here is derived from an EMBL/GenBank/DDBJ whole genome shotgun (WGS) entry which is preliminary data.</text>
</comment>
<organism evidence="5 6">
    <name type="scientific">Marinicrinis lubricantis</name>
    <dbReference type="NCBI Taxonomy" id="2086470"/>
    <lineage>
        <taxon>Bacteria</taxon>
        <taxon>Bacillati</taxon>
        <taxon>Bacillota</taxon>
        <taxon>Bacilli</taxon>
        <taxon>Bacillales</taxon>
        <taxon>Paenibacillaceae</taxon>
    </lineage>
</organism>
<proteinExistence type="inferred from homology"/>
<dbReference type="InterPro" id="IPR005650">
    <property type="entry name" value="BlaI_family"/>
</dbReference>
<sequence>MVDIPRISDAEWEVMKVIWSKSPLTANEVIDALEGNTDWKPKTIRTLINRLVEKKALGVNQKGKFYSYYPLVAEEECLRAETQSFLKRLYGGAMKPFLVNFLREEKLSPEDIEELKSILNEKAK</sequence>
<dbReference type="Proteomes" id="UP001596250">
    <property type="component" value="Unassembled WGS sequence"/>
</dbReference>
<accession>A0ABW1IN60</accession>
<evidence type="ECO:0000256" key="1">
    <source>
        <dbReference type="ARBA" id="ARBA00011046"/>
    </source>
</evidence>
<keyword evidence="2" id="KW-0805">Transcription regulation</keyword>
<name>A0ABW1IN60_9BACL</name>
<dbReference type="InterPro" id="IPR036388">
    <property type="entry name" value="WH-like_DNA-bd_sf"/>
</dbReference>
<dbReference type="EMBL" id="JBHSQV010000109">
    <property type="protein sequence ID" value="MFC5986507.1"/>
    <property type="molecule type" value="Genomic_DNA"/>
</dbReference>
<dbReference type="InterPro" id="IPR036390">
    <property type="entry name" value="WH_DNA-bd_sf"/>
</dbReference>
<keyword evidence="4" id="KW-0804">Transcription</keyword>
<evidence type="ECO:0000256" key="3">
    <source>
        <dbReference type="ARBA" id="ARBA00023125"/>
    </source>
</evidence>
<evidence type="ECO:0000313" key="5">
    <source>
        <dbReference type="EMBL" id="MFC5986507.1"/>
    </source>
</evidence>
<comment type="similarity">
    <text evidence="1">Belongs to the BlaI transcriptional regulatory family.</text>
</comment>
<evidence type="ECO:0000256" key="4">
    <source>
        <dbReference type="ARBA" id="ARBA00023163"/>
    </source>
</evidence>
<evidence type="ECO:0000313" key="6">
    <source>
        <dbReference type="Proteomes" id="UP001596250"/>
    </source>
</evidence>
<dbReference type="SUPFAM" id="SSF46785">
    <property type="entry name" value="Winged helix' DNA-binding domain"/>
    <property type="match status" value="1"/>
</dbReference>
<dbReference type="Gene3D" id="1.10.4040.10">
    <property type="entry name" value="Penicillinase repressor domain"/>
    <property type="match status" value="1"/>
</dbReference>
<keyword evidence="3" id="KW-0238">DNA-binding</keyword>
<reference evidence="6" key="1">
    <citation type="journal article" date="2019" name="Int. J. Syst. Evol. Microbiol.">
        <title>The Global Catalogue of Microorganisms (GCM) 10K type strain sequencing project: providing services to taxonomists for standard genome sequencing and annotation.</title>
        <authorList>
            <consortium name="The Broad Institute Genomics Platform"/>
            <consortium name="The Broad Institute Genome Sequencing Center for Infectious Disease"/>
            <person name="Wu L."/>
            <person name="Ma J."/>
        </authorList>
    </citation>
    <scope>NUCLEOTIDE SEQUENCE [LARGE SCALE GENOMIC DNA]</scope>
    <source>
        <strain evidence="6">CCM 8749</strain>
    </source>
</reference>